<sequence length="274" mass="30612">MRTFGFHLAELEVRQHSQVHEEALADIAANGVHGELQPRTREVLDTYRAIGAVQQRYGVRAARRYIVSFTQAPEHLSAVYELAAHAFGDGDAPVIDAIPLFETFEDLENSVEILEAMLEFPAVRKRLAENGRRVEVMLGYSDSSKDVGPVSATLALHSAQQRIAQWAERHDIVLTLFHGRGGALGRGGGPANRAVMAQPAGSVDGRFGSRSRARSFSLAMAPRPSRSATSRRWRRQRCSKPRRASRSATRRRRLRSRTLPPGWMRRHARVSTSW</sequence>
<feature type="compositionally biased region" description="Low complexity" evidence="3">
    <location>
        <begin position="215"/>
        <end position="228"/>
    </location>
</feature>
<feature type="region of interest" description="Disordered" evidence="3">
    <location>
        <begin position="215"/>
        <end position="274"/>
    </location>
</feature>
<proteinExistence type="predicted"/>
<dbReference type="SUPFAM" id="SSF51621">
    <property type="entry name" value="Phosphoenolpyruvate/pyruvate domain"/>
    <property type="match status" value="1"/>
</dbReference>
<evidence type="ECO:0000256" key="3">
    <source>
        <dbReference type="SAM" id="MobiDB-lite"/>
    </source>
</evidence>
<dbReference type="EMBL" id="BSUN01000001">
    <property type="protein sequence ID" value="GMA33936.1"/>
    <property type="molecule type" value="Genomic_DNA"/>
</dbReference>
<comment type="caution">
    <text evidence="4">The sequence shown here is derived from an EMBL/GenBank/DDBJ whole genome shotgun (WGS) entry which is preliminary data.</text>
</comment>
<dbReference type="InterPro" id="IPR015813">
    <property type="entry name" value="Pyrv/PenolPyrv_kinase-like_dom"/>
</dbReference>
<dbReference type="InterPro" id="IPR021135">
    <property type="entry name" value="PEP_COase"/>
</dbReference>
<dbReference type="PANTHER" id="PTHR30523">
    <property type="entry name" value="PHOSPHOENOLPYRUVATE CARBOXYLASE"/>
    <property type="match status" value="1"/>
</dbReference>
<gene>
    <name evidence="4" type="ORF">GCM10025876_01400</name>
</gene>
<feature type="compositionally biased region" description="Basic residues" evidence="3">
    <location>
        <begin position="229"/>
        <end position="256"/>
    </location>
</feature>
<protein>
    <recommendedName>
        <fullName evidence="2">Phosphoenolpyruvate carboxylase</fullName>
    </recommendedName>
</protein>
<dbReference type="PANTHER" id="PTHR30523:SF6">
    <property type="entry name" value="PHOSPHOENOLPYRUVATE CARBOXYLASE"/>
    <property type="match status" value="1"/>
</dbReference>
<organism evidence="4 5">
    <name type="scientific">Demequina litorisediminis</name>
    <dbReference type="NCBI Taxonomy" id="1849022"/>
    <lineage>
        <taxon>Bacteria</taxon>
        <taxon>Bacillati</taxon>
        <taxon>Actinomycetota</taxon>
        <taxon>Actinomycetes</taxon>
        <taxon>Micrococcales</taxon>
        <taxon>Demequinaceae</taxon>
        <taxon>Demequina</taxon>
    </lineage>
</organism>
<accession>A0ABQ6I8Z5</accession>
<dbReference type="Proteomes" id="UP001157125">
    <property type="component" value="Unassembled WGS sequence"/>
</dbReference>
<comment type="function">
    <text evidence="1">Forms oxaloacetate, a four-carbon dicarboxylic acid source for the tricarboxylic acid cycle.</text>
</comment>
<keyword evidence="5" id="KW-1185">Reference proteome</keyword>
<evidence type="ECO:0000313" key="5">
    <source>
        <dbReference type="Proteomes" id="UP001157125"/>
    </source>
</evidence>
<dbReference type="PRINTS" id="PR00150">
    <property type="entry name" value="PEPCARBXLASE"/>
</dbReference>
<evidence type="ECO:0000256" key="1">
    <source>
        <dbReference type="ARBA" id="ARBA00003670"/>
    </source>
</evidence>
<reference evidence="5" key="1">
    <citation type="journal article" date="2019" name="Int. J. Syst. Evol. Microbiol.">
        <title>The Global Catalogue of Microorganisms (GCM) 10K type strain sequencing project: providing services to taxonomists for standard genome sequencing and annotation.</title>
        <authorList>
            <consortium name="The Broad Institute Genomics Platform"/>
            <consortium name="The Broad Institute Genome Sequencing Center for Infectious Disease"/>
            <person name="Wu L."/>
            <person name="Ma J."/>
        </authorList>
    </citation>
    <scope>NUCLEOTIDE SEQUENCE [LARGE SCALE GENOMIC DNA]</scope>
    <source>
        <strain evidence="5">NBRC 112299</strain>
    </source>
</reference>
<dbReference type="Pfam" id="PF00311">
    <property type="entry name" value="PEPcase"/>
    <property type="match status" value="1"/>
</dbReference>
<name>A0ABQ6I8Z5_9MICO</name>
<evidence type="ECO:0000313" key="4">
    <source>
        <dbReference type="EMBL" id="GMA33936.1"/>
    </source>
</evidence>
<evidence type="ECO:0000256" key="2">
    <source>
        <dbReference type="ARBA" id="ARBA00022419"/>
    </source>
</evidence>
<feature type="compositionally biased region" description="Basic residues" evidence="3">
    <location>
        <begin position="264"/>
        <end position="274"/>
    </location>
</feature>